<dbReference type="GeneID" id="28954650"/>
<sequence>MAQSKQDPEVKRLRKEAKKELRRETYKDRVAWLDKEWQGSHWLPQDVVRQYKPCSSVVRCLKSITELATTENIPLPSLWESGGFIRNVVDQDLATRKPELNLELKHPTFARLTKKMSKKAYRDMVVSVSNVGNDSSSSSGSTAGDNCEVEAPEENNAVSRLSSPAFDSSTKQRLSYPLCKTTASTGDEKGVPPRSAKRALEDDEDETSSSPRNKSPRVTIDEVLGNLSSHRIETARRIMDVELDTALSVKRDAEKALMGLLRRDCPVAVTQVERVQARNRKQEADEAFRQTNERLHGPSQTLAAMSNLKKTFDACAVRALKFENAEKVAQTCKERLDKAQVSHEAALKSNPIDDWCLEAVWDMFKRADSHGEDIQ</sequence>
<feature type="compositionally biased region" description="Low complexity" evidence="1">
    <location>
        <begin position="130"/>
        <end position="141"/>
    </location>
</feature>
<dbReference type="RefSeq" id="XP_018252615.1">
    <property type="nucleotide sequence ID" value="XM_018393366.1"/>
</dbReference>
<reference evidence="2" key="2">
    <citation type="journal article" date="2010" name="Nature">
        <title>Comparative genomics reveals mobile pathogenicity chromosomes in Fusarium.</title>
        <authorList>
            <person name="Ma L.J."/>
            <person name="van der Does H.C."/>
            <person name="Borkovich K.A."/>
            <person name="Coleman J.J."/>
            <person name="Daboussi M.J."/>
            <person name="Di Pietro A."/>
            <person name="Dufresne M."/>
            <person name="Freitag M."/>
            <person name="Grabherr M."/>
            <person name="Henrissat B."/>
            <person name="Houterman P.M."/>
            <person name="Kang S."/>
            <person name="Shim W.B."/>
            <person name="Woloshuk C."/>
            <person name="Xie X."/>
            <person name="Xu J.R."/>
            <person name="Antoniw J."/>
            <person name="Baker S.E."/>
            <person name="Bluhm B.H."/>
            <person name="Breakspear A."/>
            <person name="Brown D.W."/>
            <person name="Butchko R.A."/>
            <person name="Chapman S."/>
            <person name="Coulson R."/>
            <person name="Coutinho P.M."/>
            <person name="Danchin E.G."/>
            <person name="Diener A."/>
            <person name="Gale L.R."/>
            <person name="Gardiner D.M."/>
            <person name="Goff S."/>
            <person name="Hammond-Kosack K.E."/>
            <person name="Hilburn K."/>
            <person name="Hua-Van A."/>
            <person name="Jonkers W."/>
            <person name="Kazan K."/>
            <person name="Kodira C.D."/>
            <person name="Koehrsen M."/>
            <person name="Kumar L."/>
            <person name="Lee Y.H."/>
            <person name="Li L."/>
            <person name="Manners J.M."/>
            <person name="Miranda-Saavedra D."/>
            <person name="Mukherjee M."/>
            <person name="Park G."/>
            <person name="Park J."/>
            <person name="Park S.Y."/>
            <person name="Proctor R.H."/>
            <person name="Regev A."/>
            <person name="Ruiz-Roldan M.C."/>
            <person name="Sain D."/>
            <person name="Sakthikumar S."/>
            <person name="Sykes S."/>
            <person name="Schwartz D.C."/>
            <person name="Turgeon B.G."/>
            <person name="Wapinski I."/>
            <person name="Yoder O."/>
            <person name="Young S."/>
            <person name="Zeng Q."/>
            <person name="Zhou S."/>
            <person name="Galagan J."/>
            <person name="Cuomo C.A."/>
            <person name="Kistler H.C."/>
            <person name="Rep M."/>
        </authorList>
    </citation>
    <scope>NUCLEOTIDE SEQUENCE [LARGE SCALE GENOMIC DNA]</scope>
    <source>
        <strain evidence="2">4287</strain>
    </source>
</reference>
<dbReference type="Proteomes" id="UP000009097">
    <property type="component" value="Unassembled WGS sequence"/>
</dbReference>
<reference evidence="2" key="1">
    <citation type="submission" date="2007-04" db="EMBL/GenBank/DDBJ databases">
        <authorList>
            <consortium name="The Broad Institute Genome Sequencing Platform"/>
            <person name="Birren B."/>
            <person name="Lander E."/>
            <person name="Galagan J."/>
            <person name="Nusbaum C."/>
            <person name="Devon K."/>
            <person name="Ma L.-J."/>
            <person name="Jaffe D."/>
            <person name="Butler J."/>
            <person name="Alvarez P."/>
            <person name="Gnerre S."/>
            <person name="Grabherr M."/>
            <person name="Kleber M."/>
            <person name="Mauceli E."/>
            <person name="Brockman W."/>
            <person name="MacCallum I.A."/>
            <person name="Young S."/>
            <person name="LaButti K."/>
            <person name="DeCaprio D."/>
            <person name="Crawford M."/>
            <person name="Koehrsen M."/>
            <person name="Engels R."/>
            <person name="Montgomery P."/>
            <person name="Pearson M."/>
            <person name="Howarth C."/>
            <person name="Larson L."/>
            <person name="White J."/>
            <person name="O'Leary S."/>
            <person name="Kodira C."/>
            <person name="Zeng Q."/>
            <person name="Yandava C."/>
            <person name="Alvarado L."/>
            <person name="Kistler C."/>
            <person name="Shim W.-B."/>
            <person name="Kang S."/>
            <person name="Woloshuk C."/>
        </authorList>
    </citation>
    <scope>NUCLEOTIDE SEQUENCE</scope>
    <source>
        <strain evidence="2">4287</strain>
    </source>
</reference>
<proteinExistence type="predicted"/>
<dbReference type="OrthoDB" id="5061653at2759"/>
<evidence type="ECO:0000313" key="2">
    <source>
        <dbReference type="EMBL" id="KNB14570.1"/>
    </source>
</evidence>
<dbReference type="AlphaFoldDB" id="A0A0J9VVC8"/>
<gene>
    <name evidence="2" type="ORF">FOXG_13388</name>
</gene>
<feature type="region of interest" description="Disordered" evidence="1">
    <location>
        <begin position="130"/>
        <end position="219"/>
    </location>
</feature>
<dbReference type="EMBL" id="DS231714">
    <property type="protein sequence ID" value="KNB14570.1"/>
    <property type="molecule type" value="Genomic_DNA"/>
</dbReference>
<evidence type="ECO:0000313" key="3">
    <source>
        <dbReference type="Proteomes" id="UP000009097"/>
    </source>
</evidence>
<evidence type="ECO:0000256" key="1">
    <source>
        <dbReference type="SAM" id="MobiDB-lite"/>
    </source>
</evidence>
<organism evidence="2 3">
    <name type="scientific">Fusarium oxysporum f. sp. lycopersici (strain 4287 / CBS 123668 / FGSC 9935 / NRRL 34936)</name>
    <name type="common">Fusarium vascular wilt of tomato</name>
    <dbReference type="NCBI Taxonomy" id="426428"/>
    <lineage>
        <taxon>Eukaryota</taxon>
        <taxon>Fungi</taxon>
        <taxon>Dikarya</taxon>
        <taxon>Ascomycota</taxon>
        <taxon>Pezizomycotina</taxon>
        <taxon>Sordariomycetes</taxon>
        <taxon>Hypocreomycetidae</taxon>
        <taxon>Hypocreales</taxon>
        <taxon>Nectriaceae</taxon>
        <taxon>Fusarium</taxon>
        <taxon>Fusarium oxysporum species complex</taxon>
    </lineage>
</organism>
<dbReference type="KEGG" id="fox:FOXG_13388"/>
<name>A0A0J9VVC8_FUSO4</name>
<dbReference type="VEuPathDB" id="FungiDB:FOXG_13388"/>
<feature type="compositionally biased region" description="Polar residues" evidence="1">
    <location>
        <begin position="156"/>
        <end position="173"/>
    </location>
</feature>
<protein>
    <submittedName>
        <fullName evidence="2">Uncharacterized protein</fullName>
    </submittedName>
</protein>
<accession>A0A0J9VVC8</accession>